<keyword evidence="6" id="KW-0720">Serine protease</keyword>
<evidence type="ECO:0000256" key="4">
    <source>
        <dbReference type="ARBA" id="ARBA00022729"/>
    </source>
</evidence>
<comment type="subcellular location">
    <subcellularLocation>
        <location evidence="1">Secreted</location>
    </subcellularLocation>
</comment>
<dbReference type="GO" id="GO:0006508">
    <property type="term" value="P:proteolysis"/>
    <property type="evidence" value="ECO:0007669"/>
    <property type="project" value="UniProtKB-KW"/>
</dbReference>
<dbReference type="Gene3D" id="3.40.50.200">
    <property type="entry name" value="Peptidase S8/S53 domain"/>
    <property type="match status" value="1"/>
</dbReference>
<proteinExistence type="inferred from homology"/>
<comment type="caution">
    <text evidence="7">Lacks conserved residue(s) required for the propagation of feature annotation.</text>
</comment>
<dbReference type="CDD" id="cd04852">
    <property type="entry name" value="Peptidases_S8_3"/>
    <property type="match status" value="1"/>
</dbReference>
<feature type="chain" id="PRO_5024282767" evidence="8">
    <location>
        <begin position="27"/>
        <end position="532"/>
    </location>
</feature>
<comment type="similarity">
    <text evidence="2 7">Belongs to the peptidase S8 family.</text>
</comment>
<sequence>MRPPTTALCLLSFLFSSLVLHTPTFAIKKSYVVYLGSHSHPPNLLELELNQVTDNHYEFLGSFLGSHEAAKESLFYSYTRHINGFAATLEEEEAAQIAKHPKVVSLFLNQGRKLHTTRSWDFLGLEQEGVVPPNSIWKKARYGEDSIIGNLDTGAWPESKSFSDEGYGPIPSKWKGICQNQTDPKFHCNRKLIGARYFNKGFAAVAGPLNSSFNSPRDNDGHGSHTLSTAGGNFVTGASVFGFGNGTAKGGSPKSRVAAYKVCWPPMGGGGCFDADILAAFDVAIDDGVDVLSVSLGGNPTTFFNDSVSIGAFHAVKRGIVVVCSAGNSGPAEGTVSNISPWQITVGASTMDREFPSYVTLGNWKHFKPHHLKNLQNPRNEGKRLLVYCGEAKNQCLRGDYVIYILQNYSNPSGFSTNSSFPNTTNPNKTIRSNKECGCVGVGETECGCGGRQIGFFFFFFFFFGICGGGRRSTLKLFSSPIFLNFNSFGSTETDIPSGFWIRALYVPGEPTFFTVLVTSREPEILGTVIEG</sequence>
<dbReference type="OrthoDB" id="2014869at2759"/>
<evidence type="ECO:0000256" key="7">
    <source>
        <dbReference type="PROSITE-ProRule" id="PRU01240"/>
    </source>
</evidence>
<accession>A0A5N5G5P9</accession>
<dbReference type="InterPro" id="IPR045051">
    <property type="entry name" value="SBT"/>
</dbReference>
<dbReference type="SUPFAM" id="SSF52743">
    <property type="entry name" value="Subtilisin-like"/>
    <property type="match status" value="1"/>
</dbReference>
<name>A0A5N5G5P9_9ROSA</name>
<dbReference type="InterPro" id="IPR010259">
    <property type="entry name" value="S8pro/Inhibitor_I9"/>
</dbReference>
<dbReference type="Proteomes" id="UP000327157">
    <property type="component" value="Chromosome 17"/>
</dbReference>
<evidence type="ECO:0000259" key="9">
    <source>
        <dbReference type="Pfam" id="PF00082"/>
    </source>
</evidence>
<gene>
    <name evidence="11" type="ORF">D8674_018767</name>
</gene>
<feature type="domain" description="Peptidase S8/S53" evidence="9">
    <location>
        <begin position="147"/>
        <end position="373"/>
    </location>
</feature>
<keyword evidence="5" id="KW-0378">Hydrolase</keyword>
<organism evidence="11 12">
    <name type="scientific">Pyrus ussuriensis x Pyrus communis</name>
    <dbReference type="NCBI Taxonomy" id="2448454"/>
    <lineage>
        <taxon>Eukaryota</taxon>
        <taxon>Viridiplantae</taxon>
        <taxon>Streptophyta</taxon>
        <taxon>Embryophyta</taxon>
        <taxon>Tracheophyta</taxon>
        <taxon>Spermatophyta</taxon>
        <taxon>Magnoliopsida</taxon>
        <taxon>eudicotyledons</taxon>
        <taxon>Gunneridae</taxon>
        <taxon>Pentapetalae</taxon>
        <taxon>rosids</taxon>
        <taxon>fabids</taxon>
        <taxon>Rosales</taxon>
        <taxon>Rosaceae</taxon>
        <taxon>Amygdaloideae</taxon>
        <taxon>Maleae</taxon>
        <taxon>Pyrus</taxon>
    </lineage>
</organism>
<keyword evidence="12" id="KW-1185">Reference proteome</keyword>
<protein>
    <submittedName>
        <fullName evidence="11">Subtilisin-like protease SBT5.3</fullName>
    </submittedName>
</protein>
<evidence type="ECO:0000259" key="10">
    <source>
        <dbReference type="Pfam" id="PF05922"/>
    </source>
</evidence>
<reference evidence="11 12" key="1">
    <citation type="submission" date="2019-09" db="EMBL/GenBank/DDBJ databases">
        <authorList>
            <person name="Ou C."/>
        </authorList>
    </citation>
    <scope>NUCLEOTIDE SEQUENCE [LARGE SCALE GENOMIC DNA]</scope>
    <source>
        <strain evidence="11">S2</strain>
        <tissue evidence="11">Leaf</tissue>
    </source>
</reference>
<keyword evidence="3 11" id="KW-0645">Protease</keyword>
<evidence type="ECO:0000256" key="1">
    <source>
        <dbReference type="ARBA" id="ARBA00004613"/>
    </source>
</evidence>
<dbReference type="Gene3D" id="3.30.70.80">
    <property type="entry name" value="Peptidase S8 propeptide/proteinase inhibitor I9"/>
    <property type="match status" value="1"/>
</dbReference>
<dbReference type="GO" id="GO:0004252">
    <property type="term" value="F:serine-type endopeptidase activity"/>
    <property type="evidence" value="ECO:0007669"/>
    <property type="project" value="InterPro"/>
</dbReference>
<evidence type="ECO:0000256" key="3">
    <source>
        <dbReference type="ARBA" id="ARBA00022670"/>
    </source>
</evidence>
<dbReference type="InterPro" id="IPR037045">
    <property type="entry name" value="S8pro/Inhibitor_I9_sf"/>
</dbReference>
<evidence type="ECO:0000313" key="12">
    <source>
        <dbReference type="Proteomes" id="UP000327157"/>
    </source>
</evidence>
<evidence type="ECO:0000313" key="11">
    <source>
        <dbReference type="EMBL" id="KAB2610735.1"/>
    </source>
</evidence>
<reference evidence="12" key="2">
    <citation type="submission" date="2019-10" db="EMBL/GenBank/DDBJ databases">
        <title>A de novo genome assembly of a pear dwarfing rootstock.</title>
        <authorList>
            <person name="Wang F."/>
            <person name="Wang J."/>
            <person name="Li S."/>
            <person name="Zhang Y."/>
            <person name="Fang M."/>
            <person name="Ma L."/>
            <person name="Zhao Y."/>
            <person name="Jiang S."/>
        </authorList>
    </citation>
    <scope>NUCLEOTIDE SEQUENCE [LARGE SCALE GENOMIC DNA]</scope>
</reference>
<reference evidence="11 12" key="3">
    <citation type="submission" date="2019-11" db="EMBL/GenBank/DDBJ databases">
        <title>A de novo genome assembly of a pear dwarfing rootstock.</title>
        <authorList>
            <person name="Wang F."/>
            <person name="Wang J."/>
            <person name="Li S."/>
            <person name="Zhang Y."/>
            <person name="Fang M."/>
            <person name="Ma L."/>
            <person name="Zhao Y."/>
            <person name="Jiang S."/>
        </authorList>
    </citation>
    <scope>NUCLEOTIDE SEQUENCE [LARGE SCALE GENOMIC DNA]</scope>
    <source>
        <strain evidence="11">S2</strain>
        <tissue evidence="11">Leaf</tissue>
    </source>
</reference>
<comment type="caution">
    <text evidence="11">The sequence shown here is derived from an EMBL/GenBank/DDBJ whole genome shotgun (WGS) entry which is preliminary data.</text>
</comment>
<dbReference type="PANTHER" id="PTHR10795">
    <property type="entry name" value="PROPROTEIN CONVERTASE SUBTILISIN/KEXIN"/>
    <property type="match status" value="1"/>
</dbReference>
<feature type="domain" description="Inhibitor I9" evidence="10">
    <location>
        <begin position="30"/>
        <end position="115"/>
    </location>
</feature>
<dbReference type="Pfam" id="PF05922">
    <property type="entry name" value="Inhibitor_I9"/>
    <property type="match status" value="1"/>
</dbReference>
<dbReference type="InterPro" id="IPR000209">
    <property type="entry name" value="Peptidase_S8/S53_dom"/>
</dbReference>
<dbReference type="PROSITE" id="PS51892">
    <property type="entry name" value="SUBTILASE"/>
    <property type="match status" value="1"/>
</dbReference>
<feature type="signal peptide" evidence="8">
    <location>
        <begin position="1"/>
        <end position="26"/>
    </location>
</feature>
<dbReference type="InterPro" id="IPR034197">
    <property type="entry name" value="Peptidases_S8_3"/>
</dbReference>
<dbReference type="EMBL" id="SMOL01000487">
    <property type="protein sequence ID" value="KAB2610735.1"/>
    <property type="molecule type" value="Genomic_DNA"/>
</dbReference>
<dbReference type="AlphaFoldDB" id="A0A5N5G5P9"/>
<evidence type="ECO:0000256" key="8">
    <source>
        <dbReference type="SAM" id="SignalP"/>
    </source>
</evidence>
<dbReference type="FunFam" id="3.30.70.80:FF:000002">
    <property type="entry name" value="Subtilisin-like protease SBT5.3"/>
    <property type="match status" value="1"/>
</dbReference>
<dbReference type="InterPro" id="IPR036852">
    <property type="entry name" value="Peptidase_S8/S53_dom_sf"/>
</dbReference>
<keyword evidence="4 8" id="KW-0732">Signal</keyword>
<evidence type="ECO:0000256" key="2">
    <source>
        <dbReference type="ARBA" id="ARBA00011073"/>
    </source>
</evidence>
<evidence type="ECO:0000256" key="6">
    <source>
        <dbReference type="ARBA" id="ARBA00022825"/>
    </source>
</evidence>
<evidence type="ECO:0000256" key="5">
    <source>
        <dbReference type="ARBA" id="ARBA00022801"/>
    </source>
</evidence>
<dbReference type="GO" id="GO:0005576">
    <property type="term" value="C:extracellular region"/>
    <property type="evidence" value="ECO:0007669"/>
    <property type="project" value="UniProtKB-SubCell"/>
</dbReference>
<dbReference type="Pfam" id="PF00082">
    <property type="entry name" value="Peptidase_S8"/>
    <property type="match status" value="1"/>
</dbReference>